<keyword evidence="3" id="KW-1185">Reference proteome</keyword>
<dbReference type="GO" id="GO:0016020">
    <property type="term" value="C:membrane"/>
    <property type="evidence" value="ECO:0007669"/>
    <property type="project" value="InterPro"/>
</dbReference>
<protein>
    <submittedName>
        <fullName evidence="2">Multidrug ABC transporter permease</fullName>
    </submittedName>
</protein>
<evidence type="ECO:0000313" key="3">
    <source>
        <dbReference type="Proteomes" id="UP000216797"/>
    </source>
</evidence>
<dbReference type="Proteomes" id="UP000216797">
    <property type="component" value="Unassembled WGS sequence"/>
</dbReference>
<feature type="transmembrane region" description="Helical" evidence="1">
    <location>
        <begin position="55"/>
        <end position="79"/>
    </location>
</feature>
<dbReference type="RefSeq" id="WP_095005848.1">
    <property type="nucleotide sequence ID" value="NZ_LHUG01000002.1"/>
</dbReference>
<gene>
    <name evidence="2" type="ORF">AKL21_01765</name>
</gene>
<keyword evidence="1" id="KW-0472">Membrane</keyword>
<feature type="transmembrane region" description="Helical" evidence="1">
    <location>
        <begin position="20"/>
        <end position="43"/>
    </location>
</feature>
<comment type="caution">
    <text evidence="2">The sequence shown here is derived from an EMBL/GenBank/DDBJ whole genome shotgun (WGS) entry which is preliminary data.</text>
</comment>
<reference evidence="2 3" key="1">
    <citation type="submission" date="2015-08" db="EMBL/GenBank/DDBJ databases">
        <title>Enterococcus genome sequence.</title>
        <authorList>
            <person name="Acedo J.Z."/>
            <person name="Vederas J.C."/>
        </authorList>
    </citation>
    <scope>NUCLEOTIDE SEQUENCE [LARGE SCALE GENOMIC DNA]</scope>
    <source>
        <strain evidence="2 3">49</strain>
    </source>
</reference>
<feature type="transmembrane region" description="Helical" evidence="1">
    <location>
        <begin position="100"/>
        <end position="125"/>
    </location>
</feature>
<evidence type="ECO:0000313" key="2">
    <source>
        <dbReference type="EMBL" id="PAB01682.1"/>
    </source>
</evidence>
<dbReference type="AlphaFoldDB" id="A0A267HTV5"/>
<dbReference type="EMBL" id="LHUG01000002">
    <property type="protein sequence ID" value="PAB01682.1"/>
    <property type="molecule type" value="Genomic_DNA"/>
</dbReference>
<dbReference type="Pfam" id="PF05975">
    <property type="entry name" value="EcsB"/>
    <property type="match status" value="1"/>
</dbReference>
<feature type="transmembrane region" description="Helical" evidence="1">
    <location>
        <begin position="280"/>
        <end position="299"/>
    </location>
</feature>
<name>A0A267HTV5_9ENTE</name>
<proteinExistence type="predicted"/>
<organism evidence="2 3">
    <name type="scientific">Enterococcus canintestini</name>
    <dbReference type="NCBI Taxonomy" id="317010"/>
    <lineage>
        <taxon>Bacteria</taxon>
        <taxon>Bacillati</taxon>
        <taxon>Bacillota</taxon>
        <taxon>Bacilli</taxon>
        <taxon>Lactobacillales</taxon>
        <taxon>Enterococcaceae</taxon>
        <taxon>Enterococcus</taxon>
    </lineage>
</organism>
<feature type="transmembrane region" description="Helical" evidence="1">
    <location>
        <begin position="163"/>
        <end position="182"/>
    </location>
</feature>
<sequence>MRELFKKRLGNHQRHIQKYLRYVFNDHFVLICVFLLGGVGLYYSEFIKTLPSHFWPASIVILFVLLAILPLGNFATLTQEADIVFLLPKESALKDYFKSAFYYSLLLPFFIELLILGFLMPLLVATSSLDFSTFFLLLISLWSLKFAQLKLATLKIYQVSRQFLRQVEVIWFIAAAICLGVSIFLNAFIGVLLALVTAIGAQQFVTKREDNLDWEKMIHLEKSRLHRIYQFINLFTDVPEITATVKRRAYLDGILRQIKPIQRNTYLYLYARRFVRGSEYSGLFLRLVVIGSLLLYFVHDLYFSLGLGILFIYMIGFQLIPLYNQFRYMILTQLYPVASLQKAKALQFLLFILLTVAAFIFALTANIALSNWTDRFLVTIAYFLMVFFFTKWYVPSRLKKMAS</sequence>
<feature type="transmembrane region" description="Helical" evidence="1">
    <location>
        <begin position="375"/>
        <end position="394"/>
    </location>
</feature>
<keyword evidence="1" id="KW-0812">Transmembrane</keyword>
<dbReference type="PIRSF" id="PIRSF037259">
    <property type="entry name" value="EcsB_ABC"/>
    <property type="match status" value="1"/>
</dbReference>
<keyword evidence="1" id="KW-1133">Transmembrane helix</keyword>
<evidence type="ECO:0000256" key="1">
    <source>
        <dbReference type="SAM" id="Phobius"/>
    </source>
</evidence>
<dbReference type="InterPro" id="IPR010288">
    <property type="entry name" value="EcsB_ABC"/>
</dbReference>
<feature type="transmembrane region" description="Helical" evidence="1">
    <location>
        <begin position="345"/>
        <end position="369"/>
    </location>
</feature>
<feature type="transmembrane region" description="Helical" evidence="1">
    <location>
        <begin position="305"/>
        <end position="324"/>
    </location>
</feature>
<accession>A0A267HTV5</accession>